<dbReference type="Pfam" id="PF09924">
    <property type="entry name" value="LPG_synthase_C"/>
    <property type="match status" value="1"/>
</dbReference>
<dbReference type="InterPro" id="IPR016181">
    <property type="entry name" value="Acyl_CoA_acyltransferase"/>
</dbReference>
<sequence length="574" mass="68788">MKPLTLENYKELLPYLEIANYKEYNSNIVTLLMWNNLYHMYFETTDTYALICSKDEKGILWLAPHCKKEYRKDAMEAMMRISKEQHIPFSICALVKEFRDWILEEYPLQFMIENVIDAQDYIYDRFQQESLAGKKMQKRRNHYRAFLSTYEHRMQYKPIEESDHEAIYAFLKKWQERKKEQEFDSIQAEEKGMKLLLSNYEKLSLRGGCIYIDGQLEAFLIASYLSKDTIQIHIEKANSEIRGLYVAILKHFLETLESDVLYINREEDMGLEELRKAKTNMHPIYKVKKFTAHQSSLQLQQANDTWLPQIKQLWIEQFKEESEESCEYYFQNLYKKENCWILHSNDELLCMLQVRKMKISLENKGYTAVLFFGIATSSKHEGCGYMRLLLNHVLSLFPDHIQLIQAYNWDLYRSFGFHEQYTRYTWKLDKNAYVKCNGAWNTNPVNKDLLSAYQNFTSNKNGYRIREEQWYEEQKAYMSLWDYTFLSYEENGVCKGYFLSKETDNEIHISECVYDSMETLHSMLAHFHLEQRKVLLDMDSTVSLHGKMKQDIYMMVRDSLSVSFQEPLYIREEI</sequence>
<dbReference type="Proteomes" id="UP000464754">
    <property type="component" value="Chromosome"/>
</dbReference>
<dbReference type="PANTHER" id="PTHR41373:SF1">
    <property type="entry name" value="PHOSPHATIDYLGLYCEROL LYSYLTRANSFERASE C-TERMINAL DOMAIN-CONTAINING PROTEIN"/>
    <property type="match status" value="1"/>
</dbReference>
<dbReference type="PANTHER" id="PTHR41373">
    <property type="entry name" value="DUF2156 DOMAIN-CONTAINING PROTEIN"/>
    <property type="match status" value="1"/>
</dbReference>
<dbReference type="GO" id="GO:0016747">
    <property type="term" value="F:acyltransferase activity, transferring groups other than amino-acyl groups"/>
    <property type="evidence" value="ECO:0007669"/>
    <property type="project" value="InterPro"/>
</dbReference>
<evidence type="ECO:0000313" key="2">
    <source>
        <dbReference type="EMBL" id="BBK23632.1"/>
    </source>
</evidence>
<keyword evidence="3" id="KW-1185">Reference proteome</keyword>
<dbReference type="EMBL" id="AP019695">
    <property type="protein sequence ID" value="BBK23632.1"/>
    <property type="molecule type" value="Genomic_DNA"/>
</dbReference>
<dbReference type="InterPro" id="IPR000182">
    <property type="entry name" value="GNAT_dom"/>
</dbReference>
<reference evidence="3" key="1">
    <citation type="submission" date="2019-05" db="EMBL/GenBank/DDBJ databases">
        <title>Complete genome sequencing of Absiella argi strain JCM 30884.</title>
        <authorList>
            <person name="Sakamoto M."/>
            <person name="Murakami T."/>
            <person name="Mori H."/>
        </authorList>
    </citation>
    <scope>NUCLEOTIDE SEQUENCE [LARGE SCALE GENOMIC DNA]</scope>
    <source>
        <strain evidence="3">JCM 30884</strain>
    </source>
</reference>
<dbReference type="InterPro" id="IPR016732">
    <property type="entry name" value="UCP018688"/>
</dbReference>
<feature type="domain" description="N-acetyltransferase" evidence="1">
    <location>
        <begin position="297"/>
        <end position="439"/>
    </location>
</feature>
<evidence type="ECO:0000313" key="3">
    <source>
        <dbReference type="Proteomes" id="UP000464754"/>
    </source>
</evidence>
<organism evidence="2 3">
    <name type="scientific">Amedibacterium intestinale</name>
    <dbReference type="NCBI Taxonomy" id="2583452"/>
    <lineage>
        <taxon>Bacteria</taxon>
        <taxon>Bacillati</taxon>
        <taxon>Bacillota</taxon>
        <taxon>Erysipelotrichia</taxon>
        <taxon>Erysipelotrichales</taxon>
        <taxon>Erysipelotrichaceae</taxon>
        <taxon>Amedibacterium</taxon>
    </lineage>
</organism>
<dbReference type="Gene3D" id="3.40.630.30">
    <property type="match status" value="4"/>
</dbReference>
<gene>
    <name evidence="2" type="ORF">Aargi30884_25350</name>
</gene>
<dbReference type="AlphaFoldDB" id="A0A6N4TNN6"/>
<protein>
    <recommendedName>
        <fullName evidence="1">N-acetyltransferase domain-containing protein</fullName>
    </recommendedName>
</protein>
<accession>A0A6N4TNN6</accession>
<dbReference type="PROSITE" id="PS51186">
    <property type="entry name" value="GNAT"/>
    <property type="match status" value="1"/>
</dbReference>
<dbReference type="KEGG" id="aarg:Aargi30884_25350"/>
<evidence type="ECO:0000259" key="1">
    <source>
        <dbReference type="PROSITE" id="PS51186"/>
    </source>
</evidence>
<dbReference type="InterPro" id="IPR024320">
    <property type="entry name" value="LPG_synthase_C"/>
</dbReference>
<proteinExistence type="predicted"/>
<dbReference type="Pfam" id="PF13527">
    <property type="entry name" value="Acetyltransf_9"/>
    <property type="match status" value="1"/>
</dbReference>
<name>A0A6N4TNN6_9FIRM</name>
<dbReference type="RefSeq" id="WP_163052377.1">
    <property type="nucleotide sequence ID" value="NZ_AP019695.1"/>
</dbReference>
<dbReference type="SUPFAM" id="SSF55729">
    <property type="entry name" value="Acyl-CoA N-acyltransferases (Nat)"/>
    <property type="match status" value="3"/>
</dbReference>